<name>A0AAV9F8J0_ACOCL</name>
<feature type="region of interest" description="Disordered" evidence="1">
    <location>
        <begin position="1"/>
        <end position="112"/>
    </location>
</feature>
<comment type="caution">
    <text evidence="2">The sequence shown here is derived from an EMBL/GenBank/DDBJ whole genome shotgun (WGS) entry which is preliminary data.</text>
</comment>
<accession>A0AAV9F8J0</accession>
<dbReference type="PANTHER" id="PTHR34539:SF19">
    <property type="entry name" value="T6J4.11 PROTEIN"/>
    <property type="match status" value="1"/>
</dbReference>
<feature type="compositionally biased region" description="Basic and acidic residues" evidence="1">
    <location>
        <begin position="1"/>
        <end position="14"/>
    </location>
</feature>
<sequence>MQTESEINKRPRVDDESDESPDAKRFRSELLDILSDDDASSVSDDGEAPPCAASTNDLANVMRLLEEEISLPPPPPPDPSTSDPRDDLGFLLEASDDELGLPPAAAEGEEGVRESVVGDLMKDQVEAVGFGQIWGFDDEIVSFDALGVNSDDNSNDSNNNEGSVFFEELFDYADALSGPSDFSDFYWRPESLPAV</sequence>
<proteinExistence type="predicted"/>
<reference evidence="2" key="2">
    <citation type="submission" date="2023-06" db="EMBL/GenBank/DDBJ databases">
        <authorList>
            <person name="Ma L."/>
            <person name="Liu K.-W."/>
            <person name="Li Z."/>
            <person name="Hsiao Y.-Y."/>
            <person name="Qi Y."/>
            <person name="Fu T."/>
            <person name="Tang G."/>
            <person name="Zhang D."/>
            <person name="Sun W.-H."/>
            <person name="Liu D.-K."/>
            <person name="Li Y."/>
            <person name="Chen G.-Z."/>
            <person name="Liu X.-D."/>
            <person name="Liao X.-Y."/>
            <person name="Jiang Y.-T."/>
            <person name="Yu X."/>
            <person name="Hao Y."/>
            <person name="Huang J."/>
            <person name="Zhao X.-W."/>
            <person name="Ke S."/>
            <person name="Chen Y.-Y."/>
            <person name="Wu W.-L."/>
            <person name="Hsu J.-L."/>
            <person name="Lin Y.-F."/>
            <person name="Huang M.-D."/>
            <person name="Li C.-Y."/>
            <person name="Huang L."/>
            <person name="Wang Z.-W."/>
            <person name="Zhao X."/>
            <person name="Zhong W.-Y."/>
            <person name="Peng D.-H."/>
            <person name="Ahmad S."/>
            <person name="Lan S."/>
            <person name="Zhang J.-S."/>
            <person name="Tsai W.-C."/>
            <person name="Van De Peer Y."/>
            <person name="Liu Z.-J."/>
        </authorList>
    </citation>
    <scope>NUCLEOTIDE SEQUENCE</scope>
    <source>
        <strain evidence="2">CP</strain>
        <tissue evidence="2">Leaves</tissue>
    </source>
</reference>
<evidence type="ECO:0000313" key="2">
    <source>
        <dbReference type="EMBL" id="KAK1322280.1"/>
    </source>
</evidence>
<dbReference type="AlphaFoldDB" id="A0AAV9F8J0"/>
<reference evidence="2" key="1">
    <citation type="journal article" date="2023" name="Nat. Commun.">
        <title>Diploid and tetraploid genomes of Acorus and the evolution of monocots.</title>
        <authorList>
            <person name="Ma L."/>
            <person name="Liu K.W."/>
            <person name="Li Z."/>
            <person name="Hsiao Y.Y."/>
            <person name="Qi Y."/>
            <person name="Fu T."/>
            <person name="Tang G.D."/>
            <person name="Zhang D."/>
            <person name="Sun W.H."/>
            <person name="Liu D.K."/>
            <person name="Li Y."/>
            <person name="Chen G.Z."/>
            <person name="Liu X.D."/>
            <person name="Liao X.Y."/>
            <person name="Jiang Y.T."/>
            <person name="Yu X."/>
            <person name="Hao Y."/>
            <person name="Huang J."/>
            <person name="Zhao X.W."/>
            <person name="Ke S."/>
            <person name="Chen Y.Y."/>
            <person name="Wu W.L."/>
            <person name="Hsu J.L."/>
            <person name="Lin Y.F."/>
            <person name="Huang M.D."/>
            <person name="Li C.Y."/>
            <person name="Huang L."/>
            <person name="Wang Z.W."/>
            <person name="Zhao X."/>
            <person name="Zhong W.Y."/>
            <person name="Peng D.H."/>
            <person name="Ahmad S."/>
            <person name="Lan S."/>
            <person name="Zhang J.S."/>
            <person name="Tsai W.C."/>
            <person name="Van de Peer Y."/>
            <person name="Liu Z.J."/>
        </authorList>
    </citation>
    <scope>NUCLEOTIDE SEQUENCE</scope>
    <source>
        <strain evidence="2">CP</strain>
    </source>
</reference>
<organism evidence="2 3">
    <name type="scientific">Acorus calamus</name>
    <name type="common">Sweet flag</name>
    <dbReference type="NCBI Taxonomy" id="4465"/>
    <lineage>
        <taxon>Eukaryota</taxon>
        <taxon>Viridiplantae</taxon>
        <taxon>Streptophyta</taxon>
        <taxon>Embryophyta</taxon>
        <taxon>Tracheophyta</taxon>
        <taxon>Spermatophyta</taxon>
        <taxon>Magnoliopsida</taxon>
        <taxon>Liliopsida</taxon>
        <taxon>Acoraceae</taxon>
        <taxon>Acorus</taxon>
    </lineage>
</organism>
<keyword evidence="3" id="KW-1185">Reference proteome</keyword>
<feature type="compositionally biased region" description="Acidic residues" evidence="1">
    <location>
        <begin position="34"/>
        <end position="47"/>
    </location>
</feature>
<dbReference type="PANTHER" id="PTHR34539">
    <property type="entry name" value="T6J4.11 PROTEIN"/>
    <property type="match status" value="1"/>
</dbReference>
<dbReference type="EMBL" id="JAUJYO010000003">
    <property type="protein sequence ID" value="KAK1322280.1"/>
    <property type="molecule type" value="Genomic_DNA"/>
</dbReference>
<protein>
    <submittedName>
        <fullName evidence="2">Uncharacterized protein</fullName>
    </submittedName>
</protein>
<gene>
    <name evidence="2" type="ORF">QJS10_CPA03g00504</name>
</gene>
<evidence type="ECO:0000256" key="1">
    <source>
        <dbReference type="SAM" id="MobiDB-lite"/>
    </source>
</evidence>
<feature type="compositionally biased region" description="Basic and acidic residues" evidence="1">
    <location>
        <begin position="21"/>
        <end position="30"/>
    </location>
</feature>
<evidence type="ECO:0000313" key="3">
    <source>
        <dbReference type="Proteomes" id="UP001180020"/>
    </source>
</evidence>
<dbReference type="Proteomes" id="UP001180020">
    <property type="component" value="Unassembled WGS sequence"/>
</dbReference>